<dbReference type="Pfam" id="PF12801">
    <property type="entry name" value="Fer4_5"/>
    <property type="match status" value="2"/>
</dbReference>
<feature type="transmembrane region" description="Helical" evidence="1">
    <location>
        <begin position="107"/>
        <end position="127"/>
    </location>
</feature>
<feature type="transmembrane region" description="Helical" evidence="1">
    <location>
        <begin position="339"/>
        <end position="358"/>
    </location>
</feature>
<keyword evidence="1" id="KW-0472">Membrane</keyword>
<feature type="transmembrane region" description="Helical" evidence="1">
    <location>
        <begin position="300"/>
        <end position="327"/>
    </location>
</feature>
<feature type="transmembrane region" description="Helical" evidence="1">
    <location>
        <begin position="264"/>
        <end position="285"/>
    </location>
</feature>
<organism evidence="3 4">
    <name type="scientific">Rhizobium sullae</name>
    <name type="common">Rhizobium hedysari</name>
    <dbReference type="NCBI Taxonomy" id="50338"/>
    <lineage>
        <taxon>Bacteria</taxon>
        <taxon>Pseudomonadati</taxon>
        <taxon>Pseudomonadota</taxon>
        <taxon>Alphaproteobacteria</taxon>
        <taxon>Hyphomicrobiales</taxon>
        <taxon>Rhizobiaceae</taxon>
        <taxon>Rhizobium/Agrobacterium group</taxon>
        <taxon>Rhizobium</taxon>
    </lineage>
</organism>
<keyword evidence="1" id="KW-1133">Transmembrane helix</keyword>
<sequence length="430" mass="46120">MIAVYLVLLLGPALIPLPARTDFIWNNAVRFAQFAFWGVWWPFVLLSTALVGRFWCGILCPEGALSEWASERGAGRAIPAWLKWPGWPTVAFIMTTIYGQLTSVYQYPAPAVVVLGGSTLAAIAIGARYGKAKRVWCRFLCPVSGVFGLLAKIAPLHFKVDGPAWHRAQPRTGTKPPVAVNCAPLVPIKTMRGAGGCHMCGRCSGYRGAIRLAWRSPNEEIVAVGGETANGWETFLITAVLMGMATGALQWSGSALYVTLKAQIAIWCLNAGVSWPLDASLPWWMLTNYPGDRMTLVDGAALLIFIAGAGLLACVTCLPALSAGAILLGGWSRRRFHHLAQALIPVAAAGLFCGLLSLTVTQLRMDGVRIPMIDEVRSLLVGTAGFWSLYLVYSIAGRYGPSRFARLGVSAAISVPIVAACGVWALFFLG</sequence>
<reference evidence="3 4" key="2">
    <citation type="submission" date="2017-12" db="EMBL/GenBank/DDBJ databases">
        <title>Genome sequence of Rhizobium sullae HCNT1 isolated from Sulla coronaria nodules and featuring peculiar denitrification phenotypes.</title>
        <authorList>
            <person name="De Diego-Diaz B."/>
            <person name="Treu L."/>
            <person name="Campanaro S."/>
            <person name="Da Silva Duarte V."/>
            <person name="Basaglia M."/>
            <person name="Favaro L."/>
            <person name="Casella S."/>
            <person name="Squartini A."/>
        </authorList>
    </citation>
    <scope>NUCLEOTIDE SEQUENCE [LARGE SCALE GENOMIC DNA]</scope>
    <source>
        <strain evidence="3 4">HCNT1</strain>
    </source>
</reference>
<feature type="domain" description="4Fe-4S ferredoxin-type" evidence="2">
    <location>
        <begin position="132"/>
        <end position="155"/>
    </location>
</feature>
<reference evidence="3 4" key="1">
    <citation type="submission" date="2017-11" db="EMBL/GenBank/DDBJ databases">
        <authorList>
            <person name="Han C.G."/>
        </authorList>
    </citation>
    <scope>NUCLEOTIDE SEQUENCE [LARGE SCALE GENOMIC DNA]</scope>
    <source>
        <strain evidence="3 4">HCNT1</strain>
    </source>
</reference>
<feature type="domain" description="4Fe-4S ferredoxin-type" evidence="2">
    <location>
        <begin position="36"/>
        <end position="71"/>
    </location>
</feature>
<evidence type="ECO:0000313" key="3">
    <source>
        <dbReference type="EMBL" id="PKA43722.1"/>
    </source>
</evidence>
<name>A0A2N0DCB6_RHISU</name>
<dbReference type="Proteomes" id="UP000232164">
    <property type="component" value="Unassembled WGS sequence"/>
</dbReference>
<dbReference type="AlphaFoldDB" id="A0A2N0DCB6"/>
<comment type="caution">
    <text evidence="3">The sequence shown here is derived from an EMBL/GenBank/DDBJ whole genome shotgun (WGS) entry which is preliminary data.</text>
</comment>
<proteinExistence type="predicted"/>
<protein>
    <recommendedName>
        <fullName evidence="2">4Fe-4S ferredoxin-type domain-containing protein</fullName>
    </recommendedName>
</protein>
<dbReference type="InterPro" id="IPR017896">
    <property type="entry name" value="4Fe4S_Fe-S-bd"/>
</dbReference>
<feature type="transmembrane region" description="Helical" evidence="1">
    <location>
        <begin position="408"/>
        <end position="429"/>
    </location>
</feature>
<keyword evidence="1" id="KW-0812">Transmembrane</keyword>
<evidence type="ECO:0000259" key="2">
    <source>
        <dbReference type="Pfam" id="PF12801"/>
    </source>
</evidence>
<evidence type="ECO:0000313" key="4">
    <source>
        <dbReference type="Proteomes" id="UP000232164"/>
    </source>
</evidence>
<feature type="transmembrane region" description="Helical" evidence="1">
    <location>
        <begin position="235"/>
        <end position="257"/>
    </location>
</feature>
<evidence type="ECO:0000256" key="1">
    <source>
        <dbReference type="SAM" id="Phobius"/>
    </source>
</evidence>
<accession>A0A2N0DCB6</accession>
<dbReference type="EMBL" id="PIQN01000007">
    <property type="protein sequence ID" value="PKA43722.1"/>
    <property type="molecule type" value="Genomic_DNA"/>
</dbReference>
<feature type="transmembrane region" description="Helical" evidence="1">
    <location>
        <begin position="378"/>
        <end position="396"/>
    </location>
</feature>
<gene>
    <name evidence="3" type="ORF">CWR43_09945</name>
</gene>
<feature type="transmembrane region" description="Helical" evidence="1">
    <location>
        <begin position="139"/>
        <end position="158"/>
    </location>
</feature>
<feature type="transmembrane region" description="Helical" evidence="1">
    <location>
        <begin position="37"/>
        <end position="60"/>
    </location>
</feature>
<feature type="transmembrane region" description="Helical" evidence="1">
    <location>
        <begin position="81"/>
        <end position="101"/>
    </location>
</feature>
<dbReference type="STRING" id="1041146.GCA_000427985_06334"/>